<proteinExistence type="predicted"/>
<evidence type="ECO:0000313" key="4">
    <source>
        <dbReference type="EMBL" id="GAA4907074.1"/>
    </source>
</evidence>
<dbReference type="SUPFAM" id="SSF51261">
    <property type="entry name" value="Duplicated hybrid motif"/>
    <property type="match status" value="2"/>
</dbReference>
<dbReference type="InterPro" id="IPR016047">
    <property type="entry name" value="M23ase_b-sheet_dom"/>
</dbReference>
<keyword evidence="5" id="KW-1185">Reference proteome</keyword>
<dbReference type="Gene3D" id="2.70.70.10">
    <property type="entry name" value="Glucose Permease (Domain IIA)"/>
    <property type="match status" value="2"/>
</dbReference>
<dbReference type="PANTHER" id="PTHR21666:SF289">
    <property type="entry name" value="L-ALA--D-GLU ENDOPEPTIDASE"/>
    <property type="match status" value="1"/>
</dbReference>
<feature type="domain" description="M23ase beta-sheet core" evidence="3">
    <location>
        <begin position="208"/>
        <end position="302"/>
    </location>
</feature>
<name>A0ABP9FKS4_9ACTN</name>
<feature type="chain" id="PRO_5045313836" description="M23ase beta-sheet core domain-containing protein" evidence="2">
    <location>
        <begin position="32"/>
        <end position="309"/>
    </location>
</feature>
<gene>
    <name evidence="4" type="ORF">GCM10025789_28220</name>
</gene>
<dbReference type="InterPro" id="IPR050570">
    <property type="entry name" value="Cell_wall_metabolism_enzyme"/>
</dbReference>
<evidence type="ECO:0000256" key="1">
    <source>
        <dbReference type="ARBA" id="ARBA00022729"/>
    </source>
</evidence>
<keyword evidence="1 2" id="KW-0732">Signal</keyword>
<sequence length="309" mass="31075">MASGGHSVGVRTVAALILSLLLAVPSPTALADDLILTAPVEGRVLRGFDDVGRYAAGHRGVDLAGGDGAAVLAAAAGTVRFAGSVAGRPTVSVDHGNGWRTTYQPVRAAVGTGDLVGAGERIGSLVAGHCDAGPCLHWGLTDGERYADPTAFMAVPVVRLLPRGSVPLSPPSIGAAPAAGRLGGPPVAGQVTSRYGMRRHPVTGVYKLHDGVDFGAACGTPVTLPRGGTVTSAGYHGGYGYRVIVDHGGGLVTAYAHLPRVGVSVGQRLSAGQVVGVVGSSGLSTGCHLHWMAWQGGRLLDPLTLLEGS</sequence>
<dbReference type="Proteomes" id="UP001501521">
    <property type="component" value="Unassembled WGS sequence"/>
</dbReference>
<comment type="caution">
    <text evidence="4">The sequence shown here is derived from an EMBL/GenBank/DDBJ whole genome shotgun (WGS) entry which is preliminary data.</text>
</comment>
<dbReference type="PANTHER" id="PTHR21666">
    <property type="entry name" value="PEPTIDASE-RELATED"/>
    <property type="match status" value="1"/>
</dbReference>
<feature type="domain" description="M23ase beta-sheet core" evidence="3">
    <location>
        <begin position="57"/>
        <end position="149"/>
    </location>
</feature>
<dbReference type="EMBL" id="BAABLV010000041">
    <property type="protein sequence ID" value="GAA4907074.1"/>
    <property type="molecule type" value="Genomic_DNA"/>
</dbReference>
<evidence type="ECO:0000259" key="3">
    <source>
        <dbReference type="Pfam" id="PF01551"/>
    </source>
</evidence>
<dbReference type="InterPro" id="IPR011055">
    <property type="entry name" value="Dup_hybrid_motif"/>
</dbReference>
<accession>A0ABP9FKS4</accession>
<organism evidence="4 5">
    <name type="scientific">Tessaracoccus lubricantis</name>
    <dbReference type="NCBI Taxonomy" id="545543"/>
    <lineage>
        <taxon>Bacteria</taxon>
        <taxon>Bacillati</taxon>
        <taxon>Actinomycetota</taxon>
        <taxon>Actinomycetes</taxon>
        <taxon>Propionibacteriales</taxon>
        <taxon>Propionibacteriaceae</taxon>
        <taxon>Tessaracoccus</taxon>
    </lineage>
</organism>
<evidence type="ECO:0000313" key="5">
    <source>
        <dbReference type="Proteomes" id="UP001501521"/>
    </source>
</evidence>
<dbReference type="CDD" id="cd12797">
    <property type="entry name" value="M23_peptidase"/>
    <property type="match status" value="2"/>
</dbReference>
<protein>
    <recommendedName>
        <fullName evidence="3">M23ase beta-sheet core domain-containing protein</fullName>
    </recommendedName>
</protein>
<evidence type="ECO:0000256" key="2">
    <source>
        <dbReference type="SAM" id="SignalP"/>
    </source>
</evidence>
<dbReference type="Pfam" id="PF01551">
    <property type="entry name" value="Peptidase_M23"/>
    <property type="match status" value="2"/>
</dbReference>
<reference evidence="5" key="1">
    <citation type="journal article" date="2019" name="Int. J. Syst. Evol. Microbiol.">
        <title>The Global Catalogue of Microorganisms (GCM) 10K type strain sequencing project: providing services to taxonomists for standard genome sequencing and annotation.</title>
        <authorList>
            <consortium name="The Broad Institute Genomics Platform"/>
            <consortium name="The Broad Institute Genome Sequencing Center for Infectious Disease"/>
            <person name="Wu L."/>
            <person name="Ma J."/>
        </authorList>
    </citation>
    <scope>NUCLEOTIDE SEQUENCE [LARGE SCALE GENOMIC DNA]</scope>
    <source>
        <strain evidence="5">JCM 19125</strain>
    </source>
</reference>
<feature type="signal peptide" evidence="2">
    <location>
        <begin position="1"/>
        <end position="31"/>
    </location>
</feature>